<dbReference type="PRINTS" id="PR00080">
    <property type="entry name" value="SDRFAMILY"/>
</dbReference>
<dbReference type="Pfam" id="PF00106">
    <property type="entry name" value="adh_short"/>
    <property type="match status" value="2"/>
</dbReference>
<dbReference type="HOGENOM" id="CLU_010194_2_1_1"/>
<evidence type="ECO:0000256" key="3">
    <source>
        <dbReference type="RuleBase" id="RU000363"/>
    </source>
</evidence>
<dbReference type="GO" id="GO:0016491">
    <property type="term" value="F:oxidoreductase activity"/>
    <property type="evidence" value="ECO:0007669"/>
    <property type="project" value="UniProtKB-KW"/>
</dbReference>
<dbReference type="SUPFAM" id="SSF51735">
    <property type="entry name" value="NAD(P)-binding Rossmann-fold domains"/>
    <property type="match status" value="1"/>
</dbReference>
<dbReference type="PaxDb" id="2903-EOD30739"/>
<dbReference type="AlphaFoldDB" id="A0A0D3KGR5"/>
<protein>
    <recommendedName>
        <fullName evidence="6">SDR family NAD(P)-dependent oxidoreductase</fullName>
    </recommendedName>
</protein>
<reference evidence="4" key="2">
    <citation type="submission" date="2024-10" db="UniProtKB">
        <authorList>
            <consortium name="EnsemblProtists"/>
        </authorList>
    </citation>
    <scope>IDENTIFICATION</scope>
</reference>
<evidence type="ECO:0008006" key="6">
    <source>
        <dbReference type="Google" id="ProtNLM"/>
    </source>
</evidence>
<dbReference type="Proteomes" id="UP000013827">
    <property type="component" value="Unassembled WGS sequence"/>
</dbReference>
<proteinExistence type="inferred from homology"/>
<dbReference type="EnsemblProtists" id="EOD30739">
    <property type="protein sequence ID" value="EOD30739"/>
    <property type="gene ID" value="EMIHUDRAFT_44779"/>
</dbReference>
<dbReference type="GeneID" id="17276013"/>
<dbReference type="InterPro" id="IPR002347">
    <property type="entry name" value="SDR_fam"/>
</dbReference>
<dbReference type="InterPro" id="IPR036291">
    <property type="entry name" value="NAD(P)-bd_dom_sf"/>
</dbReference>
<evidence type="ECO:0000313" key="5">
    <source>
        <dbReference type="Proteomes" id="UP000013827"/>
    </source>
</evidence>
<dbReference type="PRINTS" id="PR00081">
    <property type="entry name" value="GDHRDH"/>
</dbReference>
<evidence type="ECO:0000256" key="1">
    <source>
        <dbReference type="ARBA" id="ARBA00006484"/>
    </source>
</evidence>
<dbReference type="KEGG" id="ehx:EMIHUDRAFT_55990"/>
<dbReference type="eggNOG" id="KOG1014">
    <property type="taxonomic scope" value="Eukaryota"/>
</dbReference>
<reference evidence="5" key="1">
    <citation type="journal article" date="2013" name="Nature">
        <title>Pan genome of the phytoplankton Emiliania underpins its global distribution.</title>
        <authorList>
            <person name="Read B.A."/>
            <person name="Kegel J."/>
            <person name="Klute M.J."/>
            <person name="Kuo A."/>
            <person name="Lefebvre S.C."/>
            <person name="Maumus F."/>
            <person name="Mayer C."/>
            <person name="Miller J."/>
            <person name="Monier A."/>
            <person name="Salamov A."/>
            <person name="Young J."/>
            <person name="Aguilar M."/>
            <person name="Claverie J.M."/>
            <person name="Frickenhaus S."/>
            <person name="Gonzalez K."/>
            <person name="Herman E.K."/>
            <person name="Lin Y.C."/>
            <person name="Napier J."/>
            <person name="Ogata H."/>
            <person name="Sarno A.F."/>
            <person name="Shmutz J."/>
            <person name="Schroeder D."/>
            <person name="de Vargas C."/>
            <person name="Verret F."/>
            <person name="von Dassow P."/>
            <person name="Valentin K."/>
            <person name="Van de Peer Y."/>
            <person name="Wheeler G."/>
            <person name="Dacks J.B."/>
            <person name="Delwiche C.F."/>
            <person name="Dyhrman S.T."/>
            <person name="Glockner G."/>
            <person name="John U."/>
            <person name="Richards T."/>
            <person name="Worden A.Z."/>
            <person name="Zhang X."/>
            <person name="Grigoriev I.V."/>
            <person name="Allen A.E."/>
            <person name="Bidle K."/>
            <person name="Borodovsky M."/>
            <person name="Bowler C."/>
            <person name="Brownlee C."/>
            <person name="Cock J.M."/>
            <person name="Elias M."/>
            <person name="Gladyshev V.N."/>
            <person name="Groth M."/>
            <person name="Guda C."/>
            <person name="Hadaegh A."/>
            <person name="Iglesias-Rodriguez M.D."/>
            <person name="Jenkins J."/>
            <person name="Jones B.M."/>
            <person name="Lawson T."/>
            <person name="Leese F."/>
            <person name="Lindquist E."/>
            <person name="Lobanov A."/>
            <person name="Lomsadze A."/>
            <person name="Malik S.B."/>
            <person name="Marsh M.E."/>
            <person name="Mackinder L."/>
            <person name="Mock T."/>
            <person name="Mueller-Roeber B."/>
            <person name="Pagarete A."/>
            <person name="Parker M."/>
            <person name="Probert I."/>
            <person name="Quesneville H."/>
            <person name="Raines C."/>
            <person name="Rensing S.A."/>
            <person name="Riano-Pachon D.M."/>
            <person name="Richier S."/>
            <person name="Rokitta S."/>
            <person name="Shiraiwa Y."/>
            <person name="Soanes D.M."/>
            <person name="van der Giezen M."/>
            <person name="Wahlund T.M."/>
            <person name="Williams B."/>
            <person name="Wilson W."/>
            <person name="Wolfe G."/>
            <person name="Wurch L.L."/>
        </authorList>
    </citation>
    <scope>NUCLEOTIDE SEQUENCE</scope>
</reference>
<dbReference type="PANTHER" id="PTHR43086">
    <property type="entry name" value="VERY-LONG-CHAIN 3-OXOOACYL-COA REDUCTASE"/>
    <property type="match status" value="1"/>
</dbReference>
<dbReference type="GeneID" id="17280220"/>
<dbReference type="EnsemblProtists" id="EOD34950">
    <property type="protein sequence ID" value="EOD34950"/>
    <property type="gene ID" value="EMIHUDRAFT_55990"/>
</dbReference>
<organism evidence="4 5">
    <name type="scientific">Emiliania huxleyi (strain CCMP1516)</name>
    <dbReference type="NCBI Taxonomy" id="280463"/>
    <lineage>
        <taxon>Eukaryota</taxon>
        <taxon>Haptista</taxon>
        <taxon>Haptophyta</taxon>
        <taxon>Prymnesiophyceae</taxon>
        <taxon>Isochrysidales</taxon>
        <taxon>Noelaerhabdaceae</taxon>
        <taxon>Emiliania</taxon>
    </lineage>
</organism>
<dbReference type="STRING" id="2903.R1F7P9"/>
<keyword evidence="5" id="KW-1185">Reference proteome</keyword>
<keyword evidence="2" id="KW-0560">Oxidoreductase</keyword>
<comment type="similarity">
    <text evidence="1 3">Belongs to the short-chain dehydrogenases/reductases (SDR) family.</text>
</comment>
<dbReference type="KEGG" id="ehx:EMIHUDRAFT_44779"/>
<evidence type="ECO:0000313" key="4">
    <source>
        <dbReference type="EnsemblProtists" id="EOD34950"/>
    </source>
</evidence>
<accession>A0A0D3KGR5</accession>
<name>A0A0D3KGR5_EMIH1</name>
<dbReference type="RefSeq" id="XP_005783168.1">
    <property type="nucleotide sequence ID" value="XM_005783111.1"/>
</dbReference>
<dbReference type="Gene3D" id="3.40.50.720">
    <property type="entry name" value="NAD(P)-binding Rossmann-like Domain"/>
    <property type="match status" value="1"/>
</dbReference>
<evidence type="ECO:0000256" key="2">
    <source>
        <dbReference type="ARBA" id="ARBA00023002"/>
    </source>
</evidence>
<sequence length="182" mass="19337">LITGASYGIGNSIAREMASRGYDVILVARTTSKLTECAEQCRAFGVQAKVVTQDLALENSPEQLWKKARLRGPYPPLPAAAAPEAASQMGLDVSILVNNAGAGFYGIFNEARPASSAPASYSYMINLNMRTYAGNIHHFGRPMIEKGRGHILNIASIASFAPAPSEAMYNSSKAFVLALGQA</sequence>
<dbReference type="RefSeq" id="XP_005787379.1">
    <property type="nucleotide sequence ID" value="XM_005787322.1"/>
</dbReference>
<dbReference type="PANTHER" id="PTHR43086:SF3">
    <property type="entry name" value="NADP-DEPENDENT 3-HYDROXY ACID DEHYDROGENASE YDFG"/>
    <property type="match status" value="1"/>
</dbReference>